<keyword evidence="4" id="KW-0833">Ubl conjugation pathway</keyword>
<reference evidence="8" key="1">
    <citation type="submission" date="2023-07" db="EMBL/GenBank/DDBJ databases">
        <title>draft genome sequence of fig (Ficus carica).</title>
        <authorList>
            <person name="Takahashi T."/>
            <person name="Nishimura K."/>
        </authorList>
    </citation>
    <scope>NUCLEOTIDE SEQUENCE</scope>
</reference>
<sequence>MNESYSNASASSTSSLTSSHDDTEDDQTIASILAEQEEAVKADRRLGKRLSHLDSIPFENNEYWSSPRESSVKTLCLVRGKENRKERKVYNLDEESGENGKDLFLVVFVMDSLFESFKCWKDQNWSPMEDFESLAQSIPSSSLSSSQTIHTPRVNGEIPDVNDATLDHERLAERLATYDLAELQIEGDGNCQFRALADQLFRSPDYHKHVRKQVVKQLKHHRKLYESYVPMKYRSYLKKMKKAGEWGDHVTLQAAADRFEAKICLVTSFRDTCYIEILPKDKNPAREVWLSFWSEVHYNSLYATGASARDTMVPTEVVSNAENHLVSPCGATPCGVE</sequence>
<feature type="domain" description="OTU" evidence="7">
    <location>
        <begin position="180"/>
        <end position="304"/>
    </location>
</feature>
<dbReference type="GO" id="GO:0004843">
    <property type="term" value="F:cysteine-type deubiquitinase activity"/>
    <property type="evidence" value="ECO:0007669"/>
    <property type="project" value="UniProtKB-EC"/>
</dbReference>
<accession>A0AA88D535</accession>
<dbReference type="InterPro" id="IPR038765">
    <property type="entry name" value="Papain-like_cys_pep_sf"/>
</dbReference>
<evidence type="ECO:0000256" key="1">
    <source>
        <dbReference type="ARBA" id="ARBA00000707"/>
    </source>
</evidence>
<dbReference type="PANTHER" id="PTHR12419:SF85">
    <property type="entry name" value="OVARIAN TUMOR DOMAIN-CONTAINING DEUBIQUITINATING ENZYME 11"/>
    <property type="match status" value="1"/>
</dbReference>
<feature type="region of interest" description="Disordered" evidence="6">
    <location>
        <begin position="1"/>
        <end position="28"/>
    </location>
</feature>
<evidence type="ECO:0000259" key="7">
    <source>
        <dbReference type="PROSITE" id="PS50802"/>
    </source>
</evidence>
<keyword evidence="9" id="KW-1185">Reference proteome</keyword>
<evidence type="ECO:0000256" key="5">
    <source>
        <dbReference type="ARBA" id="ARBA00022801"/>
    </source>
</evidence>
<feature type="compositionally biased region" description="Low complexity" evidence="6">
    <location>
        <begin position="142"/>
        <end position="152"/>
    </location>
</feature>
<dbReference type="SUPFAM" id="SSF54001">
    <property type="entry name" value="Cysteine proteinases"/>
    <property type="match status" value="1"/>
</dbReference>
<dbReference type="PANTHER" id="PTHR12419">
    <property type="entry name" value="OTU DOMAIN CONTAINING PROTEIN"/>
    <property type="match status" value="1"/>
</dbReference>
<dbReference type="InterPro" id="IPR003323">
    <property type="entry name" value="OTU_dom"/>
</dbReference>
<name>A0AA88D535_FICCA</name>
<evidence type="ECO:0000313" key="8">
    <source>
        <dbReference type="EMBL" id="GMN27369.1"/>
    </source>
</evidence>
<dbReference type="AlphaFoldDB" id="A0AA88D535"/>
<comment type="similarity">
    <text evidence="2">Belongs to the peptidase C85 family.</text>
</comment>
<feature type="region of interest" description="Disordered" evidence="6">
    <location>
        <begin position="142"/>
        <end position="161"/>
    </location>
</feature>
<dbReference type="Gene3D" id="3.90.70.80">
    <property type="match status" value="1"/>
</dbReference>
<gene>
    <name evidence="8" type="ORF">TIFTF001_001621</name>
</gene>
<evidence type="ECO:0000256" key="2">
    <source>
        <dbReference type="ARBA" id="ARBA00010407"/>
    </source>
</evidence>
<dbReference type="InterPro" id="IPR050704">
    <property type="entry name" value="Peptidase_C85-like"/>
</dbReference>
<dbReference type="Proteomes" id="UP001187192">
    <property type="component" value="Unassembled WGS sequence"/>
</dbReference>
<protein>
    <recommendedName>
        <fullName evidence="3">ubiquitinyl hydrolase 1</fullName>
        <ecNumber evidence="3">3.4.19.12</ecNumber>
    </recommendedName>
</protein>
<evidence type="ECO:0000313" key="9">
    <source>
        <dbReference type="Proteomes" id="UP001187192"/>
    </source>
</evidence>
<dbReference type="PROSITE" id="PS50802">
    <property type="entry name" value="OTU"/>
    <property type="match status" value="1"/>
</dbReference>
<organism evidence="8 9">
    <name type="scientific">Ficus carica</name>
    <name type="common">Common fig</name>
    <dbReference type="NCBI Taxonomy" id="3494"/>
    <lineage>
        <taxon>Eukaryota</taxon>
        <taxon>Viridiplantae</taxon>
        <taxon>Streptophyta</taxon>
        <taxon>Embryophyta</taxon>
        <taxon>Tracheophyta</taxon>
        <taxon>Spermatophyta</taxon>
        <taxon>Magnoliopsida</taxon>
        <taxon>eudicotyledons</taxon>
        <taxon>Gunneridae</taxon>
        <taxon>Pentapetalae</taxon>
        <taxon>rosids</taxon>
        <taxon>fabids</taxon>
        <taxon>Rosales</taxon>
        <taxon>Moraceae</taxon>
        <taxon>Ficeae</taxon>
        <taxon>Ficus</taxon>
    </lineage>
</organism>
<keyword evidence="5" id="KW-0378">Hydrolase</keyword>
<feature type="compositionally biased region" description="Low complexity" evidence="6">
    <location>
        <begin position="1"/>
        <end position="18"/>
    </location>
</feature>
<dbReference type="CDD" id="cd22751">
    <property type="entry name" value="OTU_plant_OTU9-like"/>
    <property type="match status" value="1"/>
</dbReference>
<dbReference type="Pfam" id="PF02338">
    <property type="entry name" value="OTU"/>
    <property type="match status" value="1"/>
</dbReference>
<evidence type="ECO:0000256" key="6">
    <source>
        <dbReference type="SAM" id="MobiDB-lite"/>
    </source>
</evidence>
<evidence type="ECO:0000256" key="4">
    <source>
        <dbReference type="ARBA" id="ARBA00022786"/>
    </source>
</evidence>
<proteinExistence type="inferred from homology"/>
<dbReference type="EC" id="3.4.19.12" evidence="3"/>
<evidence type="ECO:0000256" key="3">
    <source>
        <dbReference type="ARBA" id="ARBA00012759"/>
    </source>
</evidence>
<dbReference type="GO" id="GO:0016579">
    <property type="term" value="P:protein deubiquitination"/>
    <property type="evidence" value="ECO:0007669"/>
    <property type="project" value="TreeGrafter"/>
</dbReference>
<comment type="catalytic activity">
    <reaction evidence="1">
        <text>Thiol-dependent hydrolysis of ester, thioester, amide, peptide and isopeptide bonds formed by the C-terminal Gly of ubiquitin (a 76-residue protein attached to proteins as an intracellular targeting signal).</text>
        <dbReference type="EC" id="3.4.19.12"/>
    </reaction>
</comment>
<dbReference type="EMBL" id="BTGU01000002">
    <property type="protein sequence ID" value="GMN27369.1"/>
    <property type="molecule type" value="Genomic_DNA"/>
</dbReference>
<comment type="caution">
    <text evidence="8">The sequence shown here is derived from an EMBL/GenBank/DDBJ whole genome shotgun (WGS) entry which is preliminary data.</text>
</comment>
<dbReference type="FunFam" id="3.90.70.80:FF:000001">
    <property type="entry name" value="OTU domain-containing protein"/>
    <property type="match status" value="1"/>
</dbReference>